<name>A0A8H3EVJ7_9LECA</name>
<evidence type="ECO:0000256" key="3">
    <source>
        <dbReference type="SAM" id="MobiDB-lite"/>
    </source>
</evidence>
<organism evidence="5 6">
    <name type="scientific">Alectoria fallacina</name>
    <dbReference type="NCBI Taxonomy" id="1903189"/>
    <lineage>
        <taxon>Eukaryota</taxon>
        <taxon>Fungi</taxon>
        <taxon>Dikarya</taxon>
        <taxon>Ascomycota</taxon>
        <taxon>Pezizomycotina</taxon>
        <taxon>Lecanoromycetes</taxon>
        <taxon>OSLEUM clade</taxon>
        <taxon>Lecanoromycetidae</taxon>
        <taxon>Lecanorales</taxon>
        <taxon>Lecanorineae</taxon>
        <taxon>Parmeliaceae</taxon>
        <taxon>Alectoria</taxon>
    </lineage>
</organism>
<evidence type="ECO:0000256" key="2">
    <source>
        <dbReference type="PROSITE-ProRule" id="PRU00358"/>
    </source>
</evidence>
<accession>A0A8H3EVJ7</accession>
<proteinExistence type="predicted"/>
<dbReference type="GO" id="GO:0005634">
    <property type="term" value="C:nucleus"/>
    <property type="evidence" value="ECO:0007669"/>
    <property type="project" value="UniProtKB-SubCell"/>
</dbReference>
<dbReference type="PANTHER" id="PTHR14140:SF27">
    <property type="entry name" value="OS04G0289800 PROTEIN"/>
    <property type="match status" value="1"/>
</dbReference>
<dbReference type="PANTHER" id="PTHR14140">
    <property type="entry name" value="E3 UBIQUITIN-PROTEIN LIGASE UHRF-RELATED"/>
    <property type="match status" value="1"/>
</dbReference>
<dbReference type="SMART" id="SM00466">
    <property type="entry name" value="SRA"/>
    <property type="match status" value="1"/>
</dbReference>
<evidence type="ECO:0000259" key="4">
    <source>
        <dbReference type="PROSITE" id="PS51015"/>
    </source>
</evidence>
<dbReference type="GO" id="GO:0061630">
    <property type="term" value="F:ubiquitin protein ligase activity"/>
    <property type="evidence" value="ECO:0007669"/>
    <property type="project" value="TreeGrafter"/>
</dbReference>
<dbReference type="Gene3D" id="2.30.280.10">
    <property type="entry name" value="SRA-YDG"/>
    <property type="match status" value="1"/>
</dbReference>
<feature type="domain" description="YDG" evidence="4">
    <location>
        <begin position="268"/>
        <end position="401"/>
    </location>
</feature>
<dbReference type="GO" id="GO:0016567">
    <property type="term" value="P:protein ubiquitination"/>
    <property type="evidence" value="ECO:0007669"/>
    <property type="project" value="TreeGrafter"/>
</dbReference>
<dbReference type="Pfam" id="PF02182">
    <property type="entry name" value="SAD_SRA"/>
    <property type="match status" value="1"/>
</dbReference>
<dbReference type="EMBL" id="CAJPDR010000046">
    <property type="protein sequence ID" value="CAF9911087.1"/>
    <property type="molecule type" value="Genomic_DNA"/>
</dbReference>
<dbReference type="InterPro" id="IPR036987">
    <property type="entry name" value="SRA-YDG_sf"/>
</dbReference>
<gene>
    <name evidence="5" type="ORF">ALECFALPRED_007074</name>
</gene>
<keyword evidence="6" id="KW-1185">Reference proteome</keyword>
<dbReference type="InterPro" id="IPR045134">
    <property type="entry name" value="UHRF1/2-like"/>
</dbReference>
<reference evidence="5" key="1">
    <citation type="submission" date="2021-03" db="EMBL/GenBank/DDBJ databases">
        <authorList>
            <person name="Tagirdzhanova G."/>
        </authorList>
    </citation>
    <scope>NUCLEOTIDE SEQUENCE</scope>
</reference>
<dbReference type="AlphaFoldDB" id="A0A8H3EVJ7"/>
<feature type="region of interest" description="Disordered" evidence="3">
    <location>
        <begin position="1"/>
        <end position="21"/>
    </location>
</feature>
<dbReference type="InterPro" id="IPR015947">
    <property type="entry name" value="PUA-like_sf"/>
</dbReference>
<comment type="caution">
    <text evidence="5">The sequence shown here is derived from an EMBL/GenBank/DDBJ whole genome shotgun (WGS) entry which is preliminary data.</text>
</comment>
<dbReference type="PROSITE" id="PS51015">
    <property type="entry name" value="YDG"/>
    <property type="match status" value="1"/>
</dbReference>
<dbReference type="SUPFAM" id="SSF88697">
    <property type="entry name" value="PUA domain-like"/>
    <property type="match status" value="1"/>
</dbReference>
<keyword evidence="1 2" id="KW-0539">Nucleus</keyword>
<comment type="subcellular location">
    <subcellularLocation>
        <location evidence="2">Nucleus</location>
    </subcellularLocation>
</comment>
<evidence type="ECO:0000313" key="6">
    <source>
        <dbReference type="Proteomes" id="UP000664203"/>
    </source>
</evidence>
<dbReference type="Proteomes" id="UP000664203">
    <property type="component" value="Unassembled WGS sequence"/>
</dbReference>
<evidence type="ECO:0000256" key="1">
    <source>
        <dbReference type="ARBA" id="ARBA00023242"/>
    </source>
</evidence>
<dbReference type="InterPro" id="IPR003105">
    <property type="entry name" value="SRA_YDG"/>
</dbReference>
<protein>
    <recommendedName>
        <fullName evidence="4">YDG domain-containing protein</fullName>
    </recommendedName>
</protein>
<sequence length="433" mass="47953">MDSAEAIRRSTKKGIEQAKAWAKKDEEEALAKIKREREQSPEGLFVALDDEAETSTHVALTTLSSDPYAGLHSAKKRVRENVETDEKPKASFGPAKKAAKKGGVLKNVQMINSRTTEQGAEWYDTVDLKQTYSRGDMQDLKYLYTLVNNAKKDAADGKDLTQTLSKIRQRLQQMEFYTSLSPILVKKSGLLDDGGLRLVFENRVQDVDFPRDIRADADILFRKWMSGQIDPHLFRGIVTKTGTAKEDRGFKSHSIQPDFAGKVSCNYVGAGNLVNGQWWPLQMCAKRDGAHGEVEAGIHGQKDNGAYSVVISGGGYANVDNGNSVKYCGTQGNENSPSAGTNLMLKAYESQHSLRVLRSASLPASNAYRPARGLRYDGLYNIISYEILDQSTAMYRFSLSRLEEQDPIRSSGEGTIPSNAQILELNKIREQIG</sequence>
<dbReference type="GO" id="GO:0044027">
    <property type="term" value="P:negative regulation of gene expression via chromosomal CpG island methylation"/>
    <property type="evidence" value="ECO:0007669"/>
    <property type="project" value="TreeGrafter"/>
</dbReference>
<dbReference type="OrthoDB" id="2270193at2759"/>
<evidence type="ECO:0000313" key="5">
    <source>
        <dbReference type="EMBL" id="CAF9911087.1"/>
    </source>
</evidence>